<gene>
    <name evidence="1" type="ORF">SAMN02910293_00661</name>
</gene>
<dbReference type="AlphaFoldDB" id="A0A1G6AWM4"/>
<dbReference type="InterPro" id="IPR058532">
    <property type="entry name" value="YjbR/MT2646/Rv2570-like"/>
</dbReference>
<dbReference type="SUPFAM" id="SSF142906">
    <property type="entry name" value="YjbR-like"/>
    <property type="match status" value="1"/>
</dbReference>
<dbReference type="InterPro" id="IPR015947">
    <property type="entry name" value="PUA-like_sf"/>
</dbReference>
<dbReference type="Gene3D" id="3.90.1150.30">
    <property type="match status" value="1"/>
</dbReference>
<dbReference type="Proteomes" id="UP000182508">
    <property type="component" value="Unassembled WGS sequence"/>
</dbReference>
<dbReference type="InterPro" id="IPR038056">
    <property type="entry name" value="YjbR-like_sf"/>
</dbReference>
<accession>A0A1G6AWM4</accession>
<dbReference type="SUPFAM" id="SSF88697">
    <property type="entry name" value="PUA domain-like"/>
    <property type="match status" value="1"/>
</dbReference>
<evidence type="ECO:0000313" key="2">
    <source>
        <dbReference type="Proteomes" id="UP000182508"/>
    </source>
</evidence>
<dbReference type="STRING" id="439219.SAMN02910293_00661"/>
<evidence type="ECO:0000313" key="1">
    <source>
        <dbReference type="EMBL" id="SDB12836.1"/>
    </source>
</evidence>
<proteinExistence type="predicted"/>
<dbReference type="RefSeq" id="WP_074485509.1">
    <property type="nucleotide sequence ID" value="NZ_FMXP01000007.1"/>
</dbReference>
<reference evidence="1 2" key="1">
    <citation type="submission" date="2016-10" db="EMBL/GenBank/DDBJ databases">
        <authorList>
            <person name="de Groot N.N."/>
        </authorList>
    </citation>
    <scope>NUCLEOTIDE SEQUENCE [LARGE SCALE GENOMIC DNA]</scope>
    <source>
        <strain evidence="1 2">A-4</strain>
    </source>
</reference>
<sequence>MSFESDFFKRKRVDFDKLLPFGFVAEGEGFLYRATIMDGAFEARVRIDGAGQVSGALWDLDMDEAYAAYRVTAPAGAFVGEVREAYGQILSSIAQHCFLDMPLVSDQGNELAQHISQKYGDSYDHPFDKYPKFLSYRNPSNNKWYALFMTLAREKLDLGDELWDEDALKAEVEIVNLKVDPSHMAGLQAQAGIYPSYHMNKKSWVSVVLDGTVPQDLLADLVDNSRALTMPVGYRSQSGPDYWVIPANPKYFDIDAEFAESKVVYWTQKAKIQKGDLVFMYVTAPVQAIRYVCRCLEAEIDNTIYPQHPQMKKLMKVELIHTFDDSLFPFETMKEFGVRAVRGPRRMTKELIEAINKELPE</sequence>
<dbReference type="PANTHER" id="PTHR35145">
    <property type="entry name" value="CYTOPLASMIC PROTEIN-RELATED"/>
    <property type="match status" value="1"/>
</dbReference>
<dbReference type="PANTHER" id="PTHR35145:SF1">
    <property type="entry name" value="CYTOPLASMIC PROTEIN"/>
    <property type="match status" value="1"/>
</dbReference>
<keyword evidence="2" id="KW-1185">Reference proteome</keyword>
<dbReference type="eggNOG" id="COG2315">
    <property type="taxonomic scope" value="Bacteria"/>
</dbReference>
<name>A0A1G6AWM4_9STRE</name>
<protein>
    <submittedName>
        <fullName evidence="1">Predicted DNA-binding protein, MmcQ/YjbR family</fullName>
    </submittedName>
</protein>
<dbReference type="InterPro" id="IPR007351">
    <property type="entry name" value="YjbR"/>
</dbReference>
<dbReference type="EMBL" id="FMXP01000007">
    <property type="protein sequence ID" value="SDB12836.1"/>
    <property type="molecule type" value="Genomic_DNA"/>
</dbReference>
<organism evidence="1 2">
    <name type="scientific">Streptococcus henryi</name>
    <dbReference type="NCBI Taxonomy" id="439219"/>
    <lineage>
        <taxon>Bacteria</taxon>
        <taxon>Bacillati</taxon>
        <taxon>Bacillota</taxon>
        <taxon>Bacilli</taxon>
        <taxon>Lactobacillales</taxon>
        <taxon>Streptococcaceae</taxon>
        <taxon>Streptococcus</taxon>
    </lineage>
</organism>
<dbReference type="Pfam" id="PF04237">
    <property type="entry name" value="YjbR"/>
    <property type="match status" value="1"/>
</dbReference>
<dbReference type="GO" id="GO:0003677">
    <property type="term" value="F:DNA binding"/>
    <property type="evidence" value="ECO:0007669"/>
    <property type="project" value="UniProtKB-KW"/>
</dbReference>
<keyword evidence="1" id="KW-0238">DNA-binding</keyword>